<dbReference type="OrthoDB" id="9785847at2"/>
<proteinExistence type="predicted"/>
<dbReference type="Pfam" id="PF00561">
    <property type="entry name" value="Abhydrolase_1"/>
    <property type="match status" value="1"/>
</dbReference>
<dbReference type="SUPFAM" id="SSF53474">
    <property type="entry name" value="alpha/beta-Hydrolases"/>
    <property type="match status" value="1"/>
</dbReference>
<accession>A0A2W1NSA5</accession>
<reference evidence="2 3" key="1">
    <citation type="submission" date="2018-06" db="EMBL/GenBank/DDBJ databases">
        <title>The draft genome sequence of Crocinitomix sp. SM1701.</title>
        <authorList>
            <person name="Zhang X."/>
        </authorList>
    </citation>
    <scope>NUCLEOTIDE SEQUENCE [LARGE SCALE GENOMIC DNA]</scope>
    <source>
        <strain evidence="2 3">SM1701</strain>
    </source>
</reference>
<dbReference type="Proteomes" id="UP000249248">
    <property type="component" value="Unassembled WGS sequence"/>
</dbReference>
<feature type="domain" description="AB hydrolase-1" evidence="1">
    <location>
        <begin position="70"/>
        <end position="173"/>
    </location>
</feature>
<dbReference type="RefSeq" id="WP_111061432.1">
    <property type="nucleotide sequence ID" value="NZ_JBHUCU010000007.1"/>
</dbReference>
<dbReference type="InterPro" id="IPR000073">
    <property type="entry name" value="AB_hydrolase_1"/>
</dbReference>
<organism evidence="2 3">
    <name type="scientific">Putridiphycobacter roseus</name>
    <dbReference type="NCBI Taxonomy" id="2219161"/>
    <lineage>
        <taxon>Bacteria</taxon>
        <taxon>Pseudomonadati</taxon>
        <taxon>Bacteroidota</taxon>
        <taxon>Flavobacteriia</taxon>
        <taxon>Flavobacteriales</taxon>
        <taxon>Crocinitomicaceae</taxon>
        <taxon>Putridiphycobacter</taxon>
    </lineage>
</organism>
<sequence length="274" mass="31733">MKTIQILLQLLSKISPKLSAKVAFHLFTKVRKKDIRDREKAFYQQAKKSSIPFPKEDLNIYEFGEESNELIILVHGWDSNAGSLFAFVAPLLQKNKRVIALNLPGHADYKSSHTNLLECKDAIITLLQTFKNTENISIISHSFGSAITSLALCELDIKVNNLYFLTSPNKMENVFLEFKAILKLDDRTYHLLRNMANVVLKEKLEDMYIHDKLKHASFQHLYVFHDEKDKIIDLENSIKIVSEIKNSSLKTYHKIGHYRMLWNEPLIKDVISFI</sequence>
<keyword evidence="3" id="KW-1185">Reference proteome</keyword>
<comment type="caution">
    <text evidence="2">The sequence shown here is derived from an EMBL/GenBank/DDBJ whole genome shotgun (WGS) entry which is preliminary data.</text>
</comment>
<evidence type="ECO:0000259" key="1">
    <source>
        <dbReference type="Pfam" id="PF00561"/>
    </source>
</evidence>
<dbReference type="AlphaFoldDB" id="A0A2W1NSA5"/>
<dbReference type="InterPro" id="IPR029058">
    <property type="entry name" value="AB_hydrolase_fold"/>
</dbReference>
<name>A0A2W1NSA5_9FLAO</name>
<dbReference type="Gene3D" id="3.40.50.1820">
    <property type="entry name" value="alpha/beta hydrolase"/>
    <property type="match status" value="1"/>
</dbReference>
<dbReference type="EMBL" id="QKSB01000001">
    <property type="protein sequence ID" value="PZE18532.1"/>
    <property type="molecule type" value="Genomic_DNA"/>
</dbReference>
<protein>
    <recommendedName>
        <fullName evidence="1">AB hydrolase-1 domain-containing protein</fullName>
    </recommendedName>
</protein>
<evidence type="ECO:0000313" key="3">
    <source>
        <dbReference type="Proteomes" id="UP000249248"/>
    </source>
</evidence>
<evidence type="ECO:0000313" key="2">
    <source>
        <dbReference type="EMBL" id="PZE18532.1"/>
    </source>
</evidence>
<gene>
    <name evidence="2" type="ORF">DNU06_01480</name>
</gene>